<accession>A0A6P8HDL5</accession>
<dbReference type="PANTHER" id="PTHR10098:SF108">
    <property type="entry name" value="TETRATRICOPEPTIDE REPEAT PROTEIN 28"/>
    <property type="match status" value="1"/>
</dbReference>
<gene>
    <name evidence="5" type="primary">LOC116290277</name>
</gene>
<feature type="repeat" description="TPR" evidence="1">
    <location>
        <begin position="250"/>
        <end position="283"/>
    </location>
</feature>
<evidence type="ECO:0000313" key="5">
    <source>
        <dbReference type="RefSeq" id="XP_031553143.1"/>
    </source>
</evidence>
<feature type="region of interest" description="Disordered" evidence="2">
    <location>
        <begin position="835"/>
        <end position="860"/>
    </location>
</feature>
<dbReference type="Pfam" id="PF13424">
    <property type="entry name" value="TPR_12"/>
    <property type="match status" value="7"/>
</dbReference>
<dbReference type="Proteomes" id="UP000515163">
    <property type="component" value="Unplaced"/>
</dbReference>
<feature type="repeat" description="TPR" evidence="1">
    <location>
        <begin position="490"/>
        <end position="523"/>
    </location>
</feature>
<keyword evidence="1" id="KW-0802">TPR repeat</keyword>
<feature type="repeat" description="TPR" evidence="1">
    <location>
        <begin position="450"/>
        <end position="483"/>
    </location>
</feature>
<reference evidence="5" key="1">
    <citation type="submission" date="2025-08" db="UniProtKB">
        <authorList>
            <consortium name="RefSeq"/>
        </authorList>
    </citation>
    <scope>IDENTIFICATION</scope>
    <source>
        <tissue evidence="5">Tentacle</tissue>
    </source>
</reference>
<feature type="repeat" description="TPR" evidence="1">
    <location>
        <begin position="210"/>
        <end position="243"/>
    </location>
</feature>
<feature type="repeat" description="TPR" evidence="1">
    <location>
        <begin position="290"/>
        <end position="323"/>
    </location>
</feature>
<dbReference type="PROSITE" id="PS50005">
    <property type="entry name" value="TPR"/>
    <property type="match status" value="10"/>
</dbReference>
<dbReference type="InterPro" id="IPR011990">
    <property type="entry name" value="TPR-like_helical_dom_sf"/>
</dbReference>
<dbReference type="PANTHER" id="PTHR10098">
    <property type="entry name" value="RAPSYN-RELATED"/>
    <property type="match status" value="1"/>
</dbReference>
<protein>
    <submittedName>
        <fullName evidence="5">Tetratricopeptide repeat protein 28-like</fullName>
    </submittedName>
</protein>
<sequence>MVTGYRRGEGNACRNLGHVYLSLGKYREAIKYYENDLAITVEVNDKNLEAIAYGNLGNVYFSLGKYQEAKKYYEKNLSIAVETCDKSEEGKAYTRLGTVYQVLSKYHEAVRCHKKALDIAVDEGDKSLEGKTYGNLGNAYQSLGECQKAIKCHEKDLQLAITMGDKAGEGNACMNLGNVFDSLGRYQDAKQYHEKQLNIAKRIRDRNGEAKAYASLGNVHQSQGEYSKAIEYHEKSLAIAVAINDSSIEGKCYGNLGNAYHLLGKYHEAITYHEKCLNIAINMQDKSGEGNAYGNLGNAFHSLGEYHKAIKYHGKHLTVAKETGDKKQEGNASTNLGNAYQSLGEYQKAIEYHEETLNLAKQIEDRIGVANAYGNLGNVYHLSGKHLKAIEYHEKNLTIVMQVGDKHGEANAYGNLGNAKNALGKYLEAITYHEKQRNIATEIRDCYGQENAYGSLGNDYQSIGNYGEARKCYEKCLHIAQDIGDKKGEGNAYGNLGSVFLSSGKYDQAIENYEKCLSNAVQLCDKCGEGTAYTNLGNAYSSLRKYEKALEYYEKQLVIAVKIGDRHSEGQYYGNVGKVYRTIGKYHDGIKYLKQCLQIAEEIGDKKTEGFAYVQIGLCYCQLSYCYKQQHDEENHLLCIKESENYLKKSLLCYEKLFDDLGEQEKMKISIVDTFILAYKLLTMVYIETKQEQKALLMTERGRARALGDILMAKYTLTLYPGSKLQLEYSDIENIVANRDYSILVFALEYRYVATWVLASQSPLLFVGGKIKGFELPINDLFSNRIDKKELLVTCITEIVNKAHDCMRVSEGANCEDRSLEQLQNFYLNRKEGDFEEGSSLPQAGEANRTETNENEEKGSDLRCIYDEEEFDVNPLEELFDIFVAPLRDHLKQSEVVIIPEGPLYAVPFAALRDSKTGLYLSEMMPIRIAPSLTTLKALQESSVDHHCKSGALIVGSPDVGQVMFRGKEKGFPNLRFAKQEAEEISELLGVKALTGSQATKEVIKQRLREGVAVIHFATHGSENGEIILAPSVSTEETNIPEQDDYILTMSEAQESGINAQLVVLSCCHSGRGEIKSEGVIGMSRAFLAAGARAVVASLWAIDDEATKDFMLKFYWHLKKGERASESLQQAMNDMRKGTYNEPKYWAPFILIGDNVTVFV</sequence>
<feature type="repeat" description="TPR" evidence="1">
    <location>
        <begin position="50"/>
        <end position="83"/>
    </location>
</feature>
<keyword evidence="4" id="KW-1185">Reference proteome</keyword>
<dbReference type="KEGG" id="aten:116290277"/>
<dbReference type="InParanoid" id="A0A6P8HDL5"/>
<organism evidence="4 5">
    <name type="scientific">Actinia tenebrosa</name>
    <name type="common">Australian red waratah sea anemone</name>
    <dbReference type="NCBI Taxonomy" id="6105"/>
    <lineage>
        <taxon>Eukaryota</taxon>
        <taxon>Metazoa</taxon>
        <taxon>Cnidaria</taxon>
        <taxon>Anthozoa</taxon>
        <taxon>Hexacorallia</taxon>
        <taxon>Actiniaria</taxon>
        <taxon>Actiniidae</taxon>
        <taxon>Actinia</taxon>
    </lineage>
</organism>
<dbReference type="AlphaFoldDB" id="A0A6P8HDL5"/>
<feature type="compositionally biased region" description="Basic and acidic residues" evidence="2">
    <location>
        <begin position="848"/>
        <end position="860"/>
    </location>
</feature>
<evidence type="ECO:0000313" key="4">
    <source>
        <dbReference type="Proteomes" id="UP000515163"/>
    </source>
</evidence>
<dbReference type="GeneID" id="116290277"/>
<feature type="domain" description="CHAT" evidence="3">
    <location>
        <begin position="875"/>
        <end position="1154"/>
    </location>
</feature>
<feature type="repeat" description="TPR" evidence="1">
    <location>
        <begin position="530"/>
        <end position="563"/>
    </location>
</feature>
<dbReference type="PROSITE" id="PS50293">
    <property type="entry name" value="TPR_REGION"/>
    <property type="match status" value="4"/>
</dbReference>
<dbReference type="SMART" id="SM00028">
    <property type="entry name" value="TPR"/>
    <property type="match status" value="15"/>
</dbReference>
<evidence type="ECO:0000256" key="2">
    <source>
        <dbReference type="SAM" id="MobiDB-lite"/>
    </source>
</evidence>
<name>A0A6P8HDL5_ACTTE</name>
<dbReference type="OrthoDB" id="5961805at2759"/>
<dbReference type="Pfam" id="PF12770">
    <property type="entry name" value="CHAT"/>
    <property type="match status" value="1"/>
</dbReference>
<evidence type="ECO:0000256" key="1">
    <source>
        <dbReference type="PROSITE-ProRule" id="PRU00339"/>
    </source>
</evidence>
<dbReference type="Gene3D" id="1.25.40.10">
    <property type="entry name" value="Tetratricopeptide repeat domain"/>
    <property type="match status" value="6"/>
</dbReference>
<feature type="repeat" description="TPR" evidence="1">
    <location>
        <begin position="90"/>
        <end position="123"/>
    </location>
</feature>
<feature type="repeat" description="TPR" evidence="1">
    <location>
        <begin position="330"/>
        <end position="363"/>
    </location>
</feature>
<dbReference type="SUPFAM" id="SSF48452">
    <property type="entry name" value="TPR-like"/>
    <property type="match status" value="4"/>
</dbReference>
<dbReference type="InterPro" id="IPR024983">
    <property type="entry name" value="CHAT_dom"/>
</dbReference>
<evidence type="ECO:0000259" key="3">
    <source>
        <dbReference type="Pfam" id="PF12770"/>
    </source>
</evidence>
<proteinExistence type="predicted"/>
<feature type="repeat" description="TPR" evidence="1">
    <location>
        <begin position="10"/>
        <end position="43"/>
    </location>
</feature>
<dbReference type="InterPro" id="IPR019734">
    <property type="entry name" value="TPR_rpt"/>
</dbReference>
<dbReference type="RefSeq" id="XP_031553143.1">
    <property type="nucleotide sequence ID" value="XM_031697283.1"/>
</dbReference>